<keyword evidence="2" id="KW-1133">Transmembrane helix</keyword>
<dbReference type="InterPro" id="IPR040410">
    <property type="entry name" value="UPF0658_Golgi"/>
</dbReference>
<feature type="transmembrane region" description="Helical" evidence="2">
    <location>
        <begin position="116"/>
        <end position="135"/>
    </location>
</feature>
<feature type="transmembrane region" description="Helical" evidence="2">
    <location>
        <begin position="141"/>
        <end position="159"/>
    </location>
</feature>
<proteinExistence type="predicted"/>
<keyword evidence="4" id="KW-1185">Reference proteome</keyword>
<evidence type="ECO:0000256" key="1">
    <source>
        <dbReference type="SAM" id="MobiDB-lite"/>
    </source>
</evidence>
<feature type="region of interest" description="Disordered" evidence="1">
    <location>
        <begin position="1"/>
        <end position="20"/>
    </location>
</feature>
<reference evidence="4" key="1">
    <citation type="journal article" date="2017" name="Genome Biol.">
        <title>Comparative genomics reveals high biological diversity and specific adaptations in the industrially and medically important fungal genus Aspergillus.</title>
        <authorList>
            <person name="de Vries R.P."/>
            <person name="Riley R."/>
            <person name="Wiebenga A."/>
            <person name="Aguilar-Osorio G."/>
            <person name="Amillis S."/>
            <person name="Uchima C.A."/>
            <person name="Anderluh G."/>
            <person name="Asadollahi M."/>
            <person name="Askin M."/>
            <person name="Barry K."/>
            <person name="Battaglia E."/>
            <person name="Bayram O."/>
            <person name="Benocci T."/>
            <person name="Braus-Stromeyer S.A."/>
            <person name="Caldana C."/>
            <person name="Canovas D."/>
            <person name="Cerqueira G.C."/>
            <person name="Chen F."/>
            <person name="Chen W."/>
            <person name="Choi C."/>
            <person name="Clum A."/>
            <person name="Dos Santos R.A."/>
            <person name="Damasio A.R."/>
            <person name="Diallinas G."/>
            <person name="Emri T."/>
            <person name="Fekete E."/>
            <person name="Flipphi M."/>
            <person name="Freyberg S."/>
            <person name="Gallo A."/>
            <person name="Gournas C."/>
            <person name="Habgood R."/>
            <person name="Hainaut M."/>
            <person name="Harispe M.L."/>
            <person name="Henrissat B."/>
            <person name="Hilden K.S."/>
            <person name="Hope R."/>
            <person name="Hossain A."/>
            <person name="Karabika E."/>
            <person name="Karaffa L."/>
            <person name="Karanyi Z."/>
            <person name="Krasevec N."/>
            <person name="Kuo A."/>
            <person name="Kusch H."/>
            <person name="LaButti K."/>
            <person name="Lagendijk E.L."/>
            <person name="Lapidus A."/>
            <person name="Levasseur A."/>
            <person name="Lindquist E."/>
            <person name="Lipzen A."/>
            <person name="Logrieco A.F."/>
            <person name="MacCabe A."/>
            <person name="Maekelae M.R."/>
            <person name="Malavazi I."/>
            <person name="Melin P."/>
            <person name="Meyer V."/>
            <person name="Mielnichuk N."/>
            <person name="Miskei M."/>
            <person name="Molnar A.P."/>
            <person name="Mule G."/>
            <person name="Ngan C.Y."/>
            <person name="Orejas M."/>
            <person name="Orosz E."/>
            <person name="Ouedraogo J.P."/>
            <person name="Overkamp K.M."/>
            <person name="Park H.-S."/>
            <person name="Perrone G."/>
            <person name="Piumi F."/>
            <person name="Punt P.J."/>
            <person name="Ram A.F."/>
            <person name="Ramon A."/>
            <person name="Rauscher S."/>
            <person name="Record E."/>
            <person name="Riano-Pachon D.M."/>
            <person name="Robert V."/>
            <person name="Roehrig J."/>
            <person name="Ruller R."/>
            <person name="Salamov A."/>
            <person name="Salih N.S."/>
            <person name="Samson R.A."/>
            <person name="Sandor E."/>
            <person name="Sanguinetti M."/>
            <person name="Schuetze T."/>
            <person name="Sepcic K."/>
            <person name="Shelest E."/>
            <person name="Sherlock G."/>
            <person name="Sophianopoulou V."/>
            <person name="Squina F.M."/>
            <person name="Sun H."/>
            <person name="Susca A."/>
            <person name="Todd R.B."/>
            <person name="Tsang A."/>
            <person name="Unkles S.E."/>
            <person name="van de Wiele N."/>
            <person name="van Rossen-Uffink D."/>
            <person name="Oliveira J.V."/>
            <person name="Vesth T.C."/>
            <person name="Visser J."/>
            <person name="Yu J.-H."/>
            <person name="Zhou M."/>
            <person name="Andersen M.R."/>
            <person name="Archer D.B."/>
            <person name="Baker S.E."/>
            <person name="Benoit I."/>
            <person name="Brakhage A.A."/>
            <person name="Braus G.H."/>
            <person name="Fischer R."/>
            <person name="Frisvad J.C."/>
            <person name="Goldman G.H."/>
            <person name="Houbraken J."/>
            <person name="Oakley B."/>
            <person name="Pocsi I."/>
            <person name="Scazzocchio C."/>
            <person name="Seiboth B."/>
            <person name="vanKuyk P.A."/>
            <person name="Wortman J."/>
            <person name="Dyer P.S."/>
            <person name="Grigoriev I.V."/>
        </authorList>
    </citation>
    <scope>NUCLEOTIDE SEQUENCE [LARGE SCALE GENOMIC DNA]</scope>
    <source>
        <strain evidence="4">DTO 134E9</strain>
    </source>
</reference>
<feature type="transmembrane region" description="Helical" evidence="2">
    <location>
        <begin position="237"/>
        <end position="262"/>
    </location>
</feature>
<dbReference type="AlphaFoldDB" id="A0A1L9R8T6"/>
<feature type="transmembrane region" description="Helical" evidence="2">
    <location>
        <begin position="297"/>
        <end position="316"/>
    </location>
</feature>
<dbReference type="EMBL" id="KV878216">
    <property type="protein sequence ID" value="OJJ31335.1"/>
    <property type="molecule type" value="Genomic_DNA"/>
</dbReference>
<accession>A0A1L9R8T6</accession>
<evidence type="ECO:0000313" key="4">
    <source>
        <dbReference type="Proteomes" id="UP000184383"/>
    </source>
</evidence>
<dbReference type="OrthoDB" id="2448307at2759"/>
<name>A0A1L9R8T6_ASPWE</name>
<dbReference type="PANTHER" id="PTHR34391:SF1">
    <property type="entry name" value="UPF0658 GOLGI APPARATUS MEMBRANE PROTEIN C1952.10C-RELATED"/>
    <property type="match status" value="1"/>
</dbReference>
<gene>
    <name evidence="3" type="ORF">ASPWEDRAFT_119894</name>
</gene>
<evidence type="ECO:0000313" key="3">
    <source>
        <dbReference type="EMBL" id="OJJ31335.1"/>
    </source>
</evidence>
<dbReference type="GeneID" id="63744798"/>
<feature type="transmembrane region" description="Helical" evidence="2">
    <location>
        <begin position="189"/>
        <end position="208"/>
    </location>
</feature>
<dbReference type="Proteomes" id="UP000184383">
    <property type="component" value="Unassembled WGS sequence"/>
</dbReference>
<evidence type="ECO:0008006" key="5">
    <source>
        <dbReference type="Google" id="ProtNLM"/>
    </source>
</evidence>
<organism evidence="3 4">
    <name type="scientific">Aspergillus wentii DTO 134E9</name>
    <dbReference type="NCBI Taxonomy" id="1073089"/>
    <lineage>
        <taxon>Eukaryota</taxon>
        <taxon>Fungi</taxon>
        <taxon>Dikarya</taxon>
        <taxon>Ascomycota</taxon>
        <taxon>Pezizomycotina</taxon>
        <taxon>Eurotiomycetes</taxon>
        <taxon>Eurotiomycetidae</taxon>
        <taxon>Eurotiales</taxon>
        <taxon>Aspergillaceae</taxon>
        <taxon>Aspergillus</taxon>
        <taxon>Aspergillus subgen. Cremei</taxon>
    </lineage>
</organism>
<dbReference type="RefSeq" id="XP_040685012.1">
    <property type="nucleotide sequence ID" value="XM_040828950.1"/>
</dbReference>
<feature type="transmembrane region" description="Helical" evidence="2">
    <location>
        <begin position="74"/>
        <end position="95"/>
    </location>
</feature>
<dbReference type="GO" id="GO:0005794">
    <property type="term" value="C:Golgi apparatus"/>
    <property type="evidence" value="ECO:0007669"/>
    <property type="project" value="TreeGrafter"/>
</dbReference>
<dbReference type="PANTHER" id="PTHR34391">
    <property type="entry name" value="UPF0658 GOLGI APPARATUS MEMBRANE PROTEIN C1952.10C-RELATED"/>
    <property type="match status" value="1"/>
</dbReference>
<protein>
    <recommendedName>
        <fullName evidence="5">TRP C-terminal domain-containing protein</fullName>
    </recommendedName>
</protein>
<sequence>MRSDCEPVAAPPPVYSKHDYNVDTKGPLAVQLPVDLEPGHLSTRPSPTFNKNAASAPPRGQRRYYFPTTRWTRAFAFTVIIETILTVGIESWILIDISKGRDDQQKEDTTRRLRSFLGLYIFALLYELLLSYDALRRQNTIQLVGLCICNGGLLTYGFLQMREIKATLNSVITDQTVANHVWATYKIELILVPVFLAVGTVLMSFLTWKLRAEFSWSIYKNISADIQMKRRYITYQVYIALLKFDFFFIFGSQLQILLVIIEADSNDFIINAAMIPVTIVTLLLAGHFCRKEKAKSLLCIMAFMLVLMACFIMMLIQIHSPQGSDVFSMVRVSLTLFSVIVVLLLGVTLINTVMCINNFHKGLKPHINNSTPGISADASLELKSREGDTRFLLN</sequence>
<dbReference type="VEuPathDB" id="FungiDB:ASPWEDRAFT_119894"/>
<evidence type="ECO:0000256" key="2">
    <source>
        <dbReference type="SAM" id="Phobius"/>
    </source>
</evidence>
<feature type="transmembrane region" description="Helical" evidence="2">
    <location>
        <begin position="268"/>
        <end position="285"/>
    </location>
</feature>
<keyword evidence="2" id="KW-0472">Membrane</keyword>
<keyword evidence="2" id="KW-0812">Transmembrane</keyword>
<feature type="transmembrane region" description="Helical" evidence="2">
    <location>
        <begin position="336"/>
        <end position="356"/>
    </location>
</feature>